<evidence type="ECO:0000313" key="2">
    <source>
        <dbReference type="EMBL" id="MCC0177539.1"/>
    </source>
</evidence>
<name>A0A964FHD2_9CYAN</name>
<reference evidence="2" key="1">
    <citation type="journal article" date="2021" name="Antonie Van Leeuwenhoek">
        <title>Draft genome and description of Waterburya agarophytonicola gen. nov. sp. nov. (Pleurocapsales, Cyanobacteria): a seaweed symbiont.</title>
        <authorList>
            <person name="Bonthond G."/>
            <person name="Shalygin S."/>
            <person name="Bayer T."/>
            <person name="Weinberger F."/>
        </authorList>
    </citation>
    <scope>NUCLEOTIDE SEQUENCE</scope>
    <source>
        <strain evidence="2">KI4</strain>
    </source>
</reference>
<evidence type="ECO:0000256" key="1">
    <source>
        <dbReference type="SAM" id="SignalP"/>
    </source>
</evidence>
<organism evidence="2 3">
    <name type="scientific">Waterburya agarophytonicola KI4</name>
    <dbReference type="NCBI Taxonomy" id="2874699"/>
    <lineage>
        <taxon>Bacteria</taxon>
        <taxon>Bacillati</taxon>
        <taxon>Cyanobacteriota</taxon>
        <taxon>Cyanophyceae</taxon>
        <taxon>Pleurocapsales</taxon>
        <taxon>Hyellaceae</taxon>
        <taxon>Waterburya</taxon>
        <taxon>Waterburya agarophytonicola</taxon>
    </lineage>
</organism>
<feature type="chain" id="PRO_5037844966" evidence="1">
    <location>
        <begin position="29"/>
        <end position="494"/>
    </location>
</feature>
<accession>A0A964FHD2</accession>
<proteinExistence type="predicted"/>
<dbReference type="AlphaFoldDB" id="A0A964FHD2"/>
<dbReference type="EMBL" id="JADWDC010000024">
    <property type="protein sequence ID" value="MCC0177539.1"/>
    <property type="molecule type" value="Genomic_DNA"/>
</dbReference>
<keyword evidence="3" id="KW-1185">Reference proteome</keyword>
<comment type="caution">
    <text evidence="2">The sequence shown here is derived from an EMBL/GenBank/DDBJ whole genome shotgun (WGS) entry which is preliminary data.</text>
</comment>
<dbReference type="InterPro" id="IPR014917">
    <property type="entry name" value="DUF1800"/>
</dbReference>
<dbReference type="Proteomes" id="UP000729733">
    <property type="component" value="Unassembled WGS sequence"/>
</dbReference>
<sequence>MKQKLRCWAIILVCGAMFWFSSISNVQASDRLSQSDSEYILGRLSFGATSEQLQAVKTKGIEAYIQEQLEPQNVPESPAFTPYLEKFNSVYQKPLELQRQYAALNQQLKNNPNLSNSQIEKLEQKKNNLKQTARDSATEVHLARAVYSSRQLQEVMVDFWFNHFNVFVNKGAIHFWLSDYENKIRDRALGNFRDLLEATATSPAMLIYLDNELNTNPQSSSAKGKYSGLNENYARELMELHTLGIDGGYSQQDIITLARILTGWTVDYNGKRGNEDGFFFNSQRHDPGEKVFLDRQITAQGIEEGRQALDILASHPATAHFISYKLAQYFVADNPPANLVDSLAQKFLTSNGNIKVVMDALIHSPEFSSRDYQQKFKTPYQYLVSLVRMAEIDRPNFERMQGMLRQLSMPVYLCVPPTGYKNTQDAWLNPQAMLQRITFASAIANKRLNPDAEIEYPKLASNIGELSPQTKQAITQSPNLRTVLILGSPEAMYR</sequence>
<evidence type="ECO:0000313" key="3">
    <source>
        <dbReference type="Proteomes" id="UP000729733"/>
    </source>
</evidence>
<keyword evidence="1" id="KW-0732">Signal</keyword>
<protein>
    <submittedName>
        <fullName evidence="2">DUF1800 domain-containing protein</fullName>
    </submittedName>
</protein>
<feature type="signal peptide" evidence="1">
    <location>
        <begin position="1"/>
        <end position="28"/>
    </location>
</feature>
<gene>
    <name evidence="2" type="ORF">I4641_11175</name>
</gene>
<dbReference type="Pfam" id="PF08811">
    <property type="entry name" value="DUF1800"/>
    <property type="match status" value="1"/>
</dbReference>